<keyword evidence="7" id="KW-0326">Glycosidase</keyword>
<keyword evidence="4 7" id="KW-0378">Hydrolase</keyword>
<gene>
    <name evidence="7" type="primary">mtnN</name>
    <name evidence="7" type="ordered locus">CLL_A3431</name>
</gene>
<dbReference type="GO" id="GO:0005829">
    <property type="term" value="C:cytosol"/>
    <property type="evidence" value="ECO:0007669"/>
    <property type="project" value="TreeGrafter"/>
</dbReference>
<dbReference type="GO" id="GO:0019284">
    <property type="term" value="P:L-methionine salvage from S-adenosylmethionine"/>
    <property type="evidence" value="ECO:0007669"/>
    <property type="project" value="TreeGrafter"/>
</dbReference>
<name>B2TR39_CLOBB</name>
<evidence type="ECO:0000256" key="5">
    <source>
        <dbReference type="ARBA" id="ARBA00023167"/>
    </source>
</evidence>
<dbReference type="GO" id="GO:0019509">
    <property type="term" value="P:L-methionine salvage from methylthioadenosine"/>
    <property type="evidence" value="ECO:0007669"/>
    <property type="project" value="UniProtKB-UniPathway"/>
</dbReference>
<dbReference type="GO" id="GO:0008782">
    <property type="term" value="F:adenosylhomocysteine nucleosidase activity"/>
    <property type="evidence" value="ECO:0007669"/>
    <property type="project" value="UniProtKB-EC"/>
</dbReference>
<dbReference type="GO" id="GO:0009164">
    <property type="term" value="P:nucleoside catabolic process"/>
    <property type="evidence" value="ECO:0007669"/>
    <property type="project" value="InterPro"/>
</dbReference>
<dbReference type="InterPro" id="IPR035994">
    <property type="entry name" value="Nucleoside_phosphorylase_sf"/>
</dbReference>
<accession>U4PA69</accession>
<evidence type="ECO:0000256" key="2">
    <source>
        <dbReference type="ARBA" id="ARBA00011974"/>
    </source>
</evidence>
<dbReference type="HOGENOM" id="CLU_031248_2_0_9"/>
<dbReference type="UniPathway" id="UPA00904">
    <property type="reaction ID" value="UER00871"/>
</dbReference>
<organism evidence="7">
    <name type="scientific">Clostridium botulinum (strain Eklund 17B / Type B)</name>
    <dbReference type="NCBI Taxonomy" id="935198"/>
    <lineage>
        <taxon>Bacteria</taxon>
        <taxon>Bacillati</taxon>
        <taxon>Bacillota</taxon>
        <taxon>Clostridia</taxon>
        <taxon>Eubacteriales</taxon>
        <taxon>Clostridiaceae</taxon>
        <taxon>Clostridium</taxon>
    </lineage>
</organism>
<dbReference type="EMBL" id="CP001056">
    <property type="protein sequence ID" value="ACD23212.1"/>
    <property type="molecule type" value="Genomic_DNA"/>
</dbReference>
<dbReference type="GO" id="GO:0008930">
    <property type="term" value="F:methylthioadenosine nucleosidase activity"/>
    <property type="evidence" value="ECO:0007669"/>
    <property type="project" value="InterPro"/>
</dbReference>
<feature type="domain" description="Nucleoside phosphorylase" evidence="6">
    <location>
        <begin position="2"/>
        <end position="227"/>
    </location>
</feature>
<evidence type="ECO:0000259" key="6">
    <source>
        <dbReference type="Pfam" id="PF01048"/>
    </source>
</evidence>
<keyword evidence="3" id="KW-0028">Amino-acid biosynthesis</keyword>
<evidence type="ECO:0000256" key="4">
    <source>
        <dbReference type="ARBA" id="ARBA00022801"/>
    </source>
</evidence>
<reference evidence="7" key="2">
    <citation type="submission" date="2009-08" db="EMBL/GenBank/DDBJ databases">
        <authorList>
            <person name="Shrivastava S."/>
            <person name="Brinkac L.M."/>
            <person name="Dodson R.J."/>
            <person name="Harkins D.M."/>
            <person name="Durkin A.S."/>
            <person name="Sutton G."/>
        </authorList>
    </citation>
    <scope>NUCLEOTIDE SEQUENCE</scope>
    <source>
        <strain evidence="7">Eklund 17B</strain>
    </source>
</reference>
<protein>
    <recommendedName>
        <fullName evidence="2">adenosylhomocysteine nucleosidase</fullName>
        <ecNumber evidence="2">3.2.2.9</ecNumber>
    </recommendedName>
</protein>
<dbReference type="CDD" id="cd09008">
    <property type="entry name" value="MTAN"/>
    <property type="match status" value="1"/>
</dbReference>
<dbReference type="InterPro" id="IPR000845">
    <property type="entry name" value="Nucleoside_phosphorylase_d"/>
</dbReference>
<evidence type="ECO:0000256" key="1">
    <source>
        <dbReference type="ARBA" id="ARBA00004945"/>
    </source>
</evidence>
<dbReference type="KEGG" id="cbk:CLL_A3431"/>
<dbReference type="Gene3D" id="3.40.50.1580">
    <property type="entry name" value="Nucleoside phosphorylase domain"/>
    <property type="match status" value="1"/>
</dbReference>
<reference evidence="7" key="1">
    <citation type="submission" date="2009-06" db="EMBL/GenBank/DDBJ databases">
        <authorList>
            <consortium name="US DOE Joint Genome Institute (JGI-PGF)"/>
            <person name="Lucas S."/>
            <person name="Copeland A."/>
            <person name="Lapidus A."/>
            <person name="Glavina del Rio T."/>
            <person name="Dalin E."/>
            <person name="Tice H."/>
            <person name="Bruce D."/>
            <person name="Goodwin L."/>
            <person name="Pitluck S."/>
            <person name="Kyrpides N."/>
            <person name="Mavromatis K."/>
            <person name="Ivanova N."/>
            <person name="Saunders E."/>
            <person name="Brettin T."/>
            <person name="Detter J.C."/>
            <person name="Han C."/>
            <person name="Larimer F."/>
            <person name="Land M."/>
            <person name="Hauser L."/>
            <person name="Markowitz V."/>
            <person name="Cheng J.-F."/>
            <person name="Hugenholtz P."/>
            <person name="Woyke T."/>
            <person name="Wu D."/>
            <person name="Gronow S."/>
            <person name="Klenk H.-P."/>
            <person name="Eisen J.A."/>
        </authorList>
    </citation>
    <scope>NUCLEOTIDE SEQUENCE</scope>
    <source>
        <strain evidence="7">Eklund 17B</strain>
    </source>
</reference>
<dbReference type="EC" id="3.2.2.9" evidence="2"/>
<dbReference type="Pfam" id="PF01048">
    <property type="entry name" value="PNP_UDP_1"/>
    <property type="match status" value="1"/>
</dbReference>
<dbReference type="PANTHER" id="PTHR46832">
    <property type="entry name" value="5'-METHYLTHIOADENOSINE/S-ADENOSYLHOMOCYSTEINE NUCLEOSIDASE"/>
    <property type="match status" value="1"/>
</dbReference>
<dbReference type="PATRIC" id="fig|935198.13.peg.3388"/>
<proteinExistence type="predicted"/>
<keyword evidence="5" id="KW-0486">Methionine biosynthesis</keyword>
<sequence length="230" mass="25124">MTIGIIAAMAEELEILLKDLNLEEKKEKANMVFHKGTINNKNVVAVVCGIGKVNSAVCTQILISEYNVDKVVNVGVAGGIGKDIYPGDIVVAENLVQHDMDTSAFGDKIGQIPRLDTFDFKCDKDMVAAAKKSCEEISELNSFTGRIVSGDQFVANLEKIQWLEKEFGAISCEMEGASIAQVCYLNSIPFVVIRSISDNANNGAHMDYEKFTPIAVKNSTNILKNMLKKL</sequence>
<evidence type="ECO:0000313" key="7">
    <source>
        <dbReference type="EMBL" id="ACD23212.1"/>
    </source>
</evidence>
<dbReference type="InterPro" id="IPR010049">
    <property type="entry name" value="MTA_SAH_Nsdase"/>
</dbReference>
<dbReference type="NCBIfam" id="TIGR01704">
    <property type="entry name" value="MTA_SAH-Nsdase"/>
    <property type="match status" value="1"/>
</dbReference>
<accession>B2TR39</accession>
<evidence type="ECO:0000256" key="3">
    <source>
        <dbReference type="ARBA" id="ARBA00022605"/>
    </source>
</evidence>
<dbReference type="NCBIfam" id="NF004079">
    <property type="entry name" value="PRK05584.1"/>
    <property type="match status" value="1"/>
</dbReference>
<dbReference type="AlphaFoldDB" id="B2TR39"/>
<comment type="pathway">
    <text evidence="1">Amino-acid biosynthesis; L-methionine biosynthesis via salvage pathway; S-methyl-5-thio-alpha-D-ribose 1-phosphate from S-methyl-5'-thioadenosine (hydrolase route): step 1/2.</text>
</comment>
<dbReference type="SUPFAM" id="SSF53167">
    <property type="entry name" value="Purine and uridine phosphorylases"/>
    <property type="match status" value="1"/>
</dbReference>
<dbReference type="PANTHER" id="PTHR46832:SF1">
    <property type="entry name" value="5'-METHYLTHIOADENOSINE_S-ADENOSYLHOMOCYSTEINE NUCLEOSIDASE"/>
    <property type="match status" value="1"/>
</dbReference>